<dbReference type="PANTHER" id="PTHR33744">
    <property type="entry name" value="CARBOHYDRATE DIACID REGULATOR"/>
    <property type="match status" value="1"/>
</dbReference>
<comment type="similarity">
    <text evidence="1">Belongs to the CdaR family.</text>
</comment>
<dbReference type="Gene3D" id="3.30.450.40">
    <property type="match status" value="1"/>
</dbReference>
<dbReference type="EMBL" id="BAABHO010000014">
    <property type="protein sequence ID" value="GAA4787492.1"/>
    <property type="molecule type" value="Genomic_DNA"/>
</dbReference>
<accession>A0ABP9B0C0</accession>
<evidence type="ECO:0000313" key="4">
    <source>
        <dbReference type="Proteomes" id="UP001500928"/>
    </source>
</evidence>
<dbReference type="Pfam" id="PF01590">
    <property type="entry name" value="GAF"/>
    <property type="match status" value="1"/>
</dbReference>
<dbReference type="SUPFAM" id="SSF55781">
    <property type="entry name" value="GAF domain-like"/>
    <property type="match status" value="1"/>
</dbReference>
<dbReference type="Pfam" id="PF13556">
    <property type="entry name" value="HTH_30"/>
    <property type="match status" value="1"/>
</dbReference>
<dbReference type="InterPro" id="IPR051448">
    <property type="entry name" value="CdaR-like_regulators"/>
</dbReference>
<dbReference type="InterPro" id="IPR042070">
    <property type="entry name" value="PucR_C-HTH_sf"/>
</dbReference>
<name>A0ABP9B0C0_9PSEU</name>
<evidence type="ECO:0000313" key="3">
    <source>
        <dbReference type="EMBL" id="GAA4787492.1"/>
    </source>
</evidence>
<keyword evidence="4" id="KW-1185">Reference proteome</keyword>
<dbReference type="RefSeq" id="WP_345414131.1">
    <property type="nucleotide sequence ID" value="NZ_BAABHO010000014.1"/>
</dbReference>
<feature type="domain" description="GAF" evidence="2">
    <location>
        <begin position="24"/>
        <end position="186"/>
    </location>
</feature>
<reference evidence="4" key="1">
    <citation type="journal article" date="2019" name="Int. J. Syst. Evol. Microbiol.">
        <title>The Global Catalogue of Microorganisms (GCM) 10K type strain sequencing project: providing services to taxonomists for standard genome sequencing and annotation.</title>
        <authorList>
            <consortium name="The Broad Institute Genomics Platform"/>
            <consortium name="The Broad Institute Genome Sequencing Center for Infectious Disease"/>
            <person name="Wu L."/>
            <person name="Ma J."/>
        </authorList>
    </citation>
    <scope>NUCLEOTIDE SEQUENCE [LARGE SCALE GENOMIC DNA]</scope>
    <source>
        <strain evidence="4">JCM 17979</strain>
    </source>
</reference>
<evidence type="ECO:0000259" key="2">
    <source>
        <dbReference type="SMART" id="SM00065"/>
    </source>
</evidence>
<dbReference type="InterPro" id="IPR003018">
    <property type="entry name" value="GAF"/>
</dbReference>
<dbReference type="Gene3D" id="1.10.10.2840">
    <property type="entry name" value="PucR C-terminal helix-turn-helix domain"/>
    <property type="match status" value="1"/>
</dbReference>
<sequence>MPATHAEWMAAAADILRALNADEPREALLSRIARHTCTLVRTDSCSVMLLDAAGERLVLEAGHALTERYRRDLEARAPLLVHPDRRESDLPAAQAVRERRTVLLRDVGATDPTWPWRDLALAEGIRSVLAVPLGGVDGRADDLAGVLVGYTDRVREFAPDELAAAELMAQYAGTVLTTAGLRASQQETIRRLERAEAQDRDVMRLLLDDAGLDGVLDALAAAVDASVTLETPEGSPLGRAGPGVAGVPPVVRGRALRRALSAVDERRTTVRAPLGDAACAWVVPIAVAGELVARLWVARTDGWADRAAIERFSLLVALELLTHRQAVETELRLTRDLAVELVSGTGDERSLLARSDALHHDLRRPHTVVLAPVGAAPATLPGGSALVGEHEGALVVLVPEGDRERLAAAFAGVDGPVVIGPTVTATDGYPPAWRTVRTAHALAVGAGTRGVLDLDDLGVAGLLLETGTPDGLRRLADHRLGALEEHDRTRGTDLVATLREWLRRGCSTADTARALHVHPHTIGYRLGRVATLARCDPRRRDGLFELQVALMVRAVQAGAARP</sequence>
<dbReference type="InterPro" id="IPR041522">
    <property type="entry name" value="CdaR_GGDEF"/>
</dbReference>
<comment type="caution">
    <text evidence="3">The sequence shown here is derived from an EMBL/GenBank/DDBJ whole genome shotgun (WGS) entry which is preliminary data.</text>
</comment>
<organism evidence="3 4">
    <name type="scientific">Actinomycetospora chlora</name>
    <dbReference type="NCBI Taxonomy" id="663608"/>
    <lineage>
        <taxon>Bacteria</taxon>
        <taxon>Bacillati</taxon>
        <taxon>Actinomycetota</taxon>
        <taxon>Actinomycetes</taxon>
        <taxon>Pseudonocardiales</taxon>
        <taxon>Pseudonocardiaceae</taxon>
        <taxon>Actinomycetospora</taxon>
    </lineage>
</organism>
<gene>
    <name evidence="3" type="ORF">GCM10023200_22170</name>
</gene>
<proteinExistence type="inferred from homology"/>
<dbReference type="Pfam" id="PF17853">
    <property type="entry name" value="GGDEF_2"/>
    <property type="match status" value="1"/>
</dbReference>
<dbReference type="PANTHER" id="PTHR33744:SF7">
    <property type="entry name" value="PUCR FAMILY TRANSCRIPTIONAL REGULATOR"/>
    <property type="match status" value="1"/>
</dbReference>
<dbReference type="Proteomes" id="UP001500928">
    <property type="component" value="Unassembled WGS sequence"/>
</dbReference>
<protein>
    <submittedName>
        <fullName evidence="3">Helix-turn-helix domain-containing protein</fullName>
    </submittedName>
</protein>
<dbReference type="InterPro" id="IPR029016">
    <property type="entry name" value="GAF-like_dom_sf"/>
</dbReference>
<dbReference type="InterPro" id="IPR025736">
    <property type="entry name" value="PucR_C-HTH_dom"/>
</dbReference>
<dbReference type="SMART" id="SM00065">
    <property type="entry name" value="GAF"/>
    <property type="match status" value="1"/>
</dbReference>
<evidence type="ECO:0000256" key="1">
    <source>
        <dbReference type="ARBA" id="ARBA00006754"/>
    </source>
</evidence>